<accession>A0A537M4U2</accession>
<evidence type="ECO:0000256" key="2">
    <source>
        <dbReference type="ARBA" id="ARBA00022448"/>
    </source>
</evidence>
<comment type="similarity">
    <text evidence="1">Belongs to the bacterial solute-binding protein 3 family.</text>
</comment>
<name>A0A537M4U2_9BACT</name>
<dbReference type="PANTHER" id="PTHR30085">
    <property type="entry name" value="AMINO ACID ABC TRANSPORTER PERMEASE"/>
    <property type="match status" value="1"/>
</dbReference>
<evidence type="ECO:0000313" key="6">
    <source>
        <dbReference type="Proteomes" id="UP000320393"/>
    </source>
</evidence>
<keyword evidence="3" id="KW-0732">Signal</keyword>
<dbReference type="InterPro" id="IPR006311">
    <property type="entry name" value="TAT_signal"/>
</dbReference>
<dbReference type="Pfam" id="PF00497">
    <property type="entry name" value="SBP_bac_3"/>
    <property type="match status" value="1"/>
</dbReference>
<evidence type="ECO:0000256" key="1">
    <source>
        <dbReference type="ARBA" id="ARBA00010333"/>
    </source>
</evidence>
<protein>
    <submittedName>
        <fullName evidence="5">Transporter substrate-binding domain-containing protein</fullName>
    </submittedName>
</protein>
<proteinExistence type="inferred from homology"/>
<organism evidence="5 6">
    <name type="scientific">Candidatus Segetimicrobium genomatis</name>
    <dbReference type="NCBI Taxonomy" id="2569760"/>
    <lineage>
        <taxon>Bacteria</taxon>
        <taxon>Bacillati</taxon>
        <taxon>Candidatus Sysuimicrobiota</taxon>
        <taxon>Candidatus Sysuimicrobiia</taxon>
        <taxon>Candidatus Sysuimicrobiales</taxon>
        <taxon>Candidatus Segetimicrobiaceae</taxon>
        <taxon>Candidatus Segetimicrobium</taxon>
    </lineage>
</organism>
<reference evidence="5 6" key="1">
    <citation type="journal article" date="2019" name="Nat. Microbiol.">
        <title>Mediterranean grassland soil C-N compound turnover is dependent on rainfall and depth, and is mediated by genomically divergent microorganisms.</title>
        <authorList>
            <person name="Diamond S."/>
            <person name="Andeer P.F."/>
            <person name="Li Z."/>
            <person name="Crits-Christoph A."/>
            <person name="Burstein D."/>
            <person name="Anantharaman K."/>
            <person name="Lane K.R."/>
            <person name="Thomas B.C."/>
            <person name="Pan C."/>
            <person name="Northen T.R."/>
            <person name="Banfield J.F."/>
        </authorList>
    </citation>
    <scope>NUCLEOTIDE SEQUENCE [LARGE SCALE GENOMIC DNA]</scope>
    <source>
        <strain evidence="5">NP_5</strain>
    </source>
</reference>
<dbReference type="SMART" id="SM00062">
    <property type="entry name" value="PBPb"/>
    <property type="match status" value="1"/>
</dbReference>
<dbReference type="GO" id="GO:0030288">
    <property type="term" value="C:outer membrane-bounded periplasmic space"/>
    <property type="evidence" value="ECO:0007669"/>
    <property type="project" value="TreeGrafter"/>
</dbReference>
<dbReference type="SUPFAM" id="SSF53850">
    <property type="entry name" value="Periplasmic binding protein-like II"/>
    <property type="match status" value="1"/>
</dbReference>
<keyword evidence="2" id="KW-0813">Transport</keyword>
<dbReference type="Proteomes" id="UP000320393">
    <property type="component" value="Unassembled WGS sequence"/>
</dbReference>
<dbReference type="PANTHER" id="PTHR30085:SF6">
    <property type="entry name" value="ABC TRANSPORTER GLUTAMINE-BINDING PROTEIN GLNH"/>
    <property type="match status" value="1"/>
</dbReference>
<evidence type="ECO:0000259" key="4">
    <source>
        <dbReference type="SMART" id="SM00062"/>
    </source>
</evidence>
<dbReference type="InterPro" id="IPR001638">
    <property type="entry name" value="Solute-binding_3/MltF_N"/>
</dbReference>
<dbReference type="EMBL" id="VBAM01000065">
    <property type="protein sequence ID" value="TMJ15300.1"/>
    <property type="molecule type" value="Genomic_DNA"/>
</dbReference>
<dbReference type="InterPro" id="IPR051455">
    <property type="entry name" value="Bact_solute-bind_prot3"/>
</dbReference>
<evidence type="ECO:0000256" key="3">
    <source>
        <dbReference type="ARBA" id="ARBA00022729"/>
    </source>
</evidence>
<sequence>MRSGAKGEKAGVRRADAAVGRRDLLAASAGAVAVGRWAAAAGAGTLATAFLATRAGAQQQTKSKLYDVINRKMLIVGTGNGNPPWHFQDEKGEFAGFDISLARILAKGLFNDPTKVQFVVQAADARIPSLLTDKVDINFQFMTITALRAQQVQFSIPYYREGVGLLMNNASPFKDYNTLLAAGNRVKVSVLQNVTADDMVHAALPKAQVLQLDSEANAIQAVDSKRADAGAVDASIKFPGKYKDSGFGWFANWYAASVKPGDDIWLTFVNTVLLDAMGGLEWPTYKAEYAKYFGITLADPPVGFPDALRLYQSTGHLRLQQ</sequence>
<dbReference type="Gene3D" id="3.40.190.10">
    <property type="entry name" value="Periplasmic binding protein-like II"/>
    <property type="match status" value="2"/>
</dbReference>
<comment type="caution">
    <text evidence="5">The sequence shown here is derived from an EMBL/GenBank/DDBJ whole genome shotgun (WGS) entry which is preliminary data.</text>
</comment>
<dbReference type="GO" id="GO:0005576">
    <property type="term" value="C:extracellular region"/>
    <property type="evidence" value="ECO:0007669"/>
    <property type="project" value="TreeGrafter"/>
</dbReference>
<dbReference type="AlphaFoldDB" id="A0A537M4U2"/>
<dbReference type="GO" id="GO:0006865">
    <property type="term" value="P:amino acid transport"/>
    <property type="evidence" value="ECO:0007669"/>
    <property type="project" value="TreeGrafter"/>
</dbReference>
<feature type="domain" description="Solute-binding protein family 3/N-terminal" evidence="4">
    <location>
        <begin position="73"/>
        <end position="286"/>
    </location>
</feature>
<evidence type="ECO:0000313" key="5">
    <source>
        <dbReference type="EMBL" id="TMJ15300.1"/>
    </source>
</evidence>
<gene>
    <name evidence="5" type="ORF">E6H02_02265</name>
</gene>
<dbReference type="PROSITE" id="PS51318">
    <property type="entry name" value="TAT"/>
    <property type="match status" value="1"/>
</dbReference>